<dbReference type="InterPro" id="IPR029264">
    <property type="entry name" value="ARF7EP_C"/>
</dbReference>
<sequence length="170" mass="18994">MAGEAGCSKDSSATWVSDVIGKEKEQTAVMRALKKLVFVNPGEAAVLPVSDRSGTRRREHQLRGSMKDANSVFDDDDESGYYPHHDSEGYFILPDGGKIQLCDCLRVDCHGCFLPCTACGSRMCGKFCRKNREFTVESIRFDSGQCIMHPYLEIRNKLNDERGDDADDEE</sequence>
<dbReference type="EMBL" id="JBGFUD010002044">
    <property type="protein sequence ID" value="MFH4977075.1"/>
    <property type="molecule type" value="Genomic_DNA"/>
</dbReference>
<dbReference type="Pfam" id="PF14949">
    <property type="entry name" value="ARF7EP_C"/>
    <property type="match status" value="1"/>
</dbReference>
<gene>
    <name evidence="2" type="ORF">AB6A40_003784</name>
</gene>
<comment type="caution">
    <text evidence="2">The sequence shown here is derived from an EMBL/GenBank/DDBJ whole genome shotgun (WGS) entry which is preliminary data.</text>
</comment>
<evidence type="ECO:0000313" key="2">
    <source>
        <dbReference type="EMBL" id="MFH4977075.1"/>
    </source>
</evidence>
<evidence type="ECO:0000259" key="1">
    <source>
        <dbReference type="Pfam" id="PF14949"/>
    </source>
</evidence>
<accession>A0ABD6EAL2</accession>
<dbReference type="AlphaFoldDB" id="A0ABD6EAL2"/>
<organism evidence="2 3">
    <name type="scientific">Gnathostoma spinigerum</name>
    <dbReference type="NCBI Taxonomy" id="75299"/>
    <lineage>
        <taxon>Eukaryota</taxon>
        <taxon>Metazoa</taxon>
        <taxon>Ecdysozoa</taxon>
        <taxon>Nematoda</taxon>
        <taxon>Chromadorea</taxon>
        <taxon>Rhabditida</taxon>
        <taxon>Spirurina</taxon>
        <taxon>Gnathostomatomorpha</taxon>
        <taxon>Gnathostomatoidea</taxon>
        <taxon>Gnathostomatidae</taxon>
        <taxon>Gnathostoma</taxon>
    </lineage>
</organism>
<feature type="domain" description="ARF7 effector protein C-terminal" evidence="1">
    <location>
        <begin position="31"/>
        <end position="140"/>
    </location>
</feature>
<dbReference type="PANTHER" id="PTHR46536">
    <property type="entry name" value="ARL14 EFFECTOR PROTEIN"/>
    <property type="match status" value="1"/>
</dbReference>
<dbReference type="PANTHER" id="PTHR46536:SF3">
    <property type="entry name" value="ARF7 EFFECTOR PROTEIN C-TERMINAL DOMAIN-CONTAINING PROTEIN"/>
    <property type="match status" value="1"/>
</dbReference>
<name>A0ABD6EAL2_9BILA</name>
<keyword evidence="3" id="KW-1185">Reference proteome</keyword>
<proteinExistence type="predicted"/>
<reference evidence="2 3" key="1">
    <citation type="submission" date="2024-08" db="EMBL/GenBank/DDBJ databases">
        <title>Gnathostoma spinigerum genome.</title>
        <authorList>
            <person name="Gonzalez-Bertolin B."/>
            <person name="Monzon S."/>
            <person name="Zaballos A."/>
            <person name="Jimenez P."/>
            <person name="Dekumyoy P."/>
            <person name="Varona S."/>
            <person name="Cuesta I."/>
            <person name="Sumanam S."/>
            <person name="Adisakwattana P."/>
            <person name="Gasser R.B."/>
            <person name="Hernandez-Gonzalez A."/>
            <person name="Young N.D."/>
            <person name="Perteguer M.J."/>
        </authorList>
    </citation>
    <scope>NUCLEOTIDE SEQUENCE [LARGE SCALE GENOMIC DNA]</scope>
    <source>
        <strain evidence="2">AL3</strain>
        <tissue evidence="2">Liver</tissue>
    </source>
</reference>
<protein>
    <recommendedName>
        <fullName evidence="1">ARF7 effector protein C-terminal domain-containing protein</fullName>
    </recommendedName>
</protein>
<dbReference type="Proteomes" id="UP001608902">
    <property type="component" value="Unassembled WGS sequence"/>
</dbReference>
<evidence type="ECO:0000313" key="3">
    <source>
        <dbReference type="Proteomes" id="UP001608902"/>
    </source>
</evidence>